<dbReference type="InterPro" id="IPR044440">
    <property type="entry name" value="GABAb_receptor_plant_PBP1"/>
</dbReference>
<evidence type="ECO:0000256" key="10">
    <source>
        <dbReference type="ARBA" id="ARBA00023180"/>
    </source>
</evidence>
<evidence type="ECO:0000256" key="9">
    <source>
        <dbReference type="ARBA" id="ARBA00023170"/>
    </source>
</evidence>
<dbReference type="CDD" id="cd13686">
    <property type="entry name" value="GluR_Plant"/>
    <property type="match status" value="1"/>
</dbReference>
<organism evidence="18 19">
    <name type="scientific">Tagetes erecta</name>
    <name type="common">African marigold</name>
    <dbReference type="NCBI Taxonomy" id="13708"/>
    <lineage>
        <taxon>Eukaryota</taxon>
        <taxon>Viridiplantae</taxon>
        <taxon>Streptophyta</taxon>
        <taxon>Embryophyta</taxon>
        <taxon>Tracheophyta</taxon>
        <taxon>Spermatophyta</taxon>
        <taxon>Magnoliopsida</taxon>
        <taxon>eudicotyledons</taxon>
        <taxon>Gunneridae</taxon>
        <taxon>Pentapetalae</taxon>
        <taxon>asterids</taxon>
        <taxon>campanulids</taxon>
        <taxon>Asterales</taxon>
        <taxon>Asteraceae</taxon>
        <taxon>Asteroideae</taxon>
        <taxon>Heliantheae alliance</taxon>
        <taxon>Tageteae</taxon>
        <taxon>Tagetes</taxon>
    </lineage>
</organism>
<dbReference type="Pfam" id="PF00060">
    <property type="entry name" value="Lig_chan"/>
    <property type="match status" value="1"/>
</dbReference>
<dbReference type="InterPro" id="IPR017103">
    <property type="entry name" value="Iontropic_Glu_rcpt_pln"/>
</dbReference>
<evidence type="ECO:0000313" key="19">
    <source>
        <dbReference type="Proteomes" id="UP001229421"/>
    </source>
</evidence>
<keyword evidence="19" id="KW-1185">Reference proteome</keyword>
<feature type="chain" id="PRO_5042252241" description="Glutamate receptor" evidence="16">
    <location>
        <begin position="22"/>
        <end position="881"/>
    </location>
</feature>
<keyword evidence="9 13" id="KW-0675">Receptor</keyword>
<keyword evidence="6 15" id="KW-1133">Transmembrane helix</keyword>
<keyword evidence="3 13" id="KW-0813">Transport</keyword>
<evidence type="ECO:0000256" key="4">
    <source>
        <dbReference type="ARBA" id="ARBA00022692"/>
    </source>
</evidence>
<evidence type="ECO:0000256" key="11">
    <source>
        <dbReference type="ARBA" id="ARBA00023286"/>
    </source>
</evidence>
<dbReference type="Gene3D" id="3.40.50.2300">
    <property type="match status" value="1"/>
</dbReference>
<evidence type="ECO:0000256" key="2">
    <source>
        <dbReference type="ARBA" id="ARBA00008685"/>
    </source>
</evidence>
<keyword evidence="4 15" id="KW-0812">Transmembrane</keyword>
<dbReference type="InterPro" id="IPR001828">
    <property type="entry name" value="ANF_lig-bd_rcpt"/>
</dbReference>
<comment type="similarity">
    <text evidence="2 13">Belongs to the glutamate-gated ion channel (TC 1.A.10.1) family.</text>
</comment>
<dbReference type="Pfam" id="PF01094">
    <property type="entry name" value="ANF_receptor"/>
    <property type="match status" value="1"/>
</dbReference>
<keyword evidence="14" id="KW-1015">Disulfide bond</keyword>
<dbReference type="PIRSF" id="PIRSF037090">
    <property type="entry name" value="Iontro_Glu-like_rcpt_pln"/>
    <property type="match status" value="1"/>
</dbReference>
<feature type="domain" description="Ionotropic glutamate receptor C-terminal" evidence="17">
    <location>
        <begin position="454"/>
        <end position="790"/>
    </location>
</feature>
<comment type="subcellular location">
    <subcellularLocation>
        <location evidence="1">Membrane</location>
        <topology evidence="1">Multi-pass membrane protein</topology>
    </subcellularLocation>
</comment>
<keyword evidence="5 16" id="KW-0732">Signal</keyword>
<dbReference type="SUPFAM" id="SSF53850">
    <property type="entry name" value="Periplasmic binding protein-like II"/>
    <property type="match status" value="1"/>
</dbReference>
<keyword evidence="8 13" id="KW-0472">Membrane</keyword>
<dbReference type="Proteomes" id="UP001229421">
    <property type="component" value="Unassembled WGS sequence"/>
</dbReference>
<dbReference type="InterPro" id="IPR001320">
    <property type="entry name" value="Iontro_rcpt_C"/>
</dbReference>
<evidence type="ECO:0000256" key="1">
    <source>
        <dbReference type="ARBA" id="ARBA00004141"/>
    </source>
</evidence>
<sequence length="881" mass="98800">MGFSTCLLLLFGAFVLQMCNARANHARNCSRNQRVSWAVGGVLDQSSRIGREQTIAMEMAVHDFCRSTKDVCSCPILRLKDSHGNPARSYYEVMDLVKGRVEAVIGTVSLQEATLVSEFDEDDENIPIVSLSPTATSLFPDSETMIPFASLVQVSHDVKVHMQCVAAIVGHFKWRKVTPIYEDHSTFNSGPSLLMLLSDALKLIDTTVERPLLFPPLTSLSNADGYIENELTKLRMKENRVFILLKSSPRSCILLFDKAKQLGMMEKGYVWIIADDISSLLDSFDQSVILSMQGVVGFKTNFVDTDEHFANFKLQFRKRFRKKYPNEEYLSPSIYALRAYDATSVVVKAIQVSKAPSNQSSSMNLLQTITDTKLNGVSGDISFKDGKLAQYPTFCIINVIGRSYREIEFWSPEFGFLKDNLRSEEGKLDLIYWPGGTQRTPSGQRTRNEGRQLKIGVPARGAFKQFVNVSYAPDTNETRVTGFSIQVFEAAVKKLNYSLSYVFIPYYGSYDDMVAEVHNKTLDGGVGDTEIMADRYEYVEFTQPYLDSGLVIVVPVKPNIMKERFIFFYAFTTKLWIILLAMTIGTVSIVWLNEHVHGNDEFVATSTFEYISKMLWFAVAVLSLAHRELISNNLSRLVLATWFCVNVIVAACFTATLSSLITISKFQASLDLQRSNVFVGCNRNSFIVPYLENVLSIKPERIRQLNSTDDYDIAFKTGHISVAFFVAPHANVFLAKYCHGYEKIGHTYKLGGFGFMFRKGSPLVDDISRAVLKVTQNGDVHTLEENMLKSLSNCSGLDQDQSSGSIGLDPGLFTGLFMISGSISAFVFLTALARATINQWESIQTKLTRVIGNGDWWRMLLRIIVVDRDLSVELTPNHTVA</sequence>
<evidence type="ECO:0000256" key="14">
    <source>
        <dbReference type="PIRSR" id="PIRSR037090-50"/>
    </source>
</evidence>
<dbReference type="Pfam" id="PF10613">
    <property type="entry name" value="Lig_chan-Glu_bd"/>
    <property type="match status" value="1"/>
</dbReference>
<evidence type="ECO:0000256" key="7">
    <source>
        <dbReference type="ARBA" id="ARBA00023065"/>
    </source>
</evidence>
<dbReference type="CDD" id="cd19990">
    <property type="entry name" value="PBP1_GABAb_receptor_plant"/>
    <property type="match status" value="1"/>
</dbReference>
<feature type="disulfide bond" evidence="14">
    <location>
        <begin position="738"/>
        <end position="794"/>
    </location>
</feature>
<feature type="transmembrane region" description="Helical" evidence="15">
    <location>
        <begin position="812"/>
        <end position="833"/>
    </location>
</feature>
<keyword evidence="7 13" id="KW-0406">Ion transport</keyword>
<evidence type="ECO:0000256" key="6">
    <source>
        <dbReference type="ARBA" id="ARBA00022989"/>
    </source>
</evidence>
<dbReference type="InterPro" id="IPR028082">
    <property type="entry name" value="Peripla_BP_I"/>
</dbReference>
<dbReference type="SMART" id="SM00079">
    <property type="entry name" value="PBPe"/>
    <property type="match status" value="1"/>
</dbReference>
<dbReference type="GO" id="GO:0016020">
    <property type="term" value="C:membrane"/>
    <property type="evidence" value="ECO:0007669"/>
    <property type="project" value="UniProtKB-SubCell"/>
</dbReference>
<comment type="caution">
    <text evidence="18">The sequence shown here is derived from an EMBL/GenBank/DDBJ whole genome shotgun (WGS) entry which is preliminary data.</text>
</comment>
<evidence type="ECO:0000256" key="3">
    <source>
        <dbReference type="ARBA" id="ARBA00022448"/>
    </source>
</evidence>
<keyword evidence="12 13" id="KW-0407">Ion channel</keyword>
<gene>
    <name evidence="18" type="ORF">QVD17_39227</name>
</gene>
<keyword evidence="11 13" id="KW-1071">Ligand-gated ion channel</keyword>
<feature type="transmembrane region" description="Helical" evidence="15">
    <location>
        <begin position="566"/>
        <end position="590"/>
    </location>
</feature>
<comment type="function">
    <text evidence="13">Glutamate-gated receptor that probably acts as non-selective cation channel.</text>
</comment>
<evidence type="ECO:0000256" key="16">
    <source>
        <dbReference type="SAM" id="SignalP"/>
    </source>
</evidence>
<dbReference type="PANTHER" id="PTHR18966">
    <property type="entry name" value="IONOTROPIC GLUTAMATE RECEPTOR"/>
    <property type="match status" value="1"/>
</dbReference>
<dbReference type="FunFam" id="3.40.190.10:FF:000054">
    <property type="entry name" value="Glutamate receptor"/>
    <property type="match status" value="1"/>
</dbReference>
<dbReference type="GO" id="GO:0015276">
    <property type="term" value="F:ligand-gated monoatomic ion channel activity"/>
    <property type="evidence" value="ECO:0007669"/>
    <property type="project" value="InterPro"/>
</dbReference>
<reference evidence="18" key="1">
    <citation type="journal article" date="2023" name="bioRxiv">
        <title>Improved chromosome-level genome assembly for marigold (Tagetes erecta).</title>
        <authorList>
            <person name="Jiang F."/>
            <person name="Yuan L."/>
            <person name="Wang S."/>
            <person name="Wang H."/>
            <person name="Xu D."/>
            <person name="Wang A."/>
            <person name="Fan W."/>
        </authorList>
    </citation>
    <scope>NUCLEOTIDE SEQUENCE</scope>
    <source>
        <strain evidence="18">WSJ</strain>
        <tissue evidence="18">Leaf</tissue>
    </source>
</reference>
<accession>A0AAD8JRW6</accession>
<dbReference type="AlphaFoldDB" id="A0AAD8JRW6"/>
<evidence type="ECO:0000256" key="13">
    <source>
        <dbReference type="PIRNR" id="PIRNR037090"/>
    </source>
</evidence>
<dbReference type="InterPro" id="IPR015683">
    <property type="entry name" value="Ionotropic_Glu_rcpt"/>
</dbReference>
<dbReference type="Gene3D" id="3.40.190.10">
    <property type="entry name" value="Periplasmic binding protein-like II"/>
    <property type="match status" value="1"/>
</dbReference>
<evidence type="ECO:0000259" key="17">
    <source>
        <dbReference type="SMART" id="SM00079"/>
    </source>
</evidence>
<name>A0AAD8JRW6_TARER</name>
<feature type="transmembrane region" description="Helical" evidence="15">
    <location>
        <begin position="602"/>
        <end position="625"/>
    </location>
</feature>
<dbReference type="SUPFAM" id="SSF53822">
    <property type="entry name" value="Periplasmic binding protein-like I"/>
    <property type="match status" value="1"/>
</dbReference>
<feature type="transmembrane region" description="Helical" evidence="15">
    <location>
        <begin position="637"/>
        <end position="663"/>
    </location>
</feature>
<protein>
    <recommendedName>
        <fullName evidence="13">Glutamate receptor</fullName>
    </recommendedName>
</protein>
<evidence type="ECO:0000256" key="15">
    <source>
        <dbReference type="SAM" id="Phobius"/>
    </source>
</evidence>
<evidence type="ECO:0000313" key="18">
    <source>
        <dbReference type="EMBL" id="KAK1407607.1"/>
    </source>
</evidence>
<proteinExistence type="inferred from homology"/>
<dbReference type="Gene3D" id="1.10.287.70">
    <property type="match status" value="1"/>
</dbReference>
<evidence type="ECO:0000256" key="5">
    <source>
        <dbReference type="ARBA" id="ARBA00022729"/>
    </source>
</evidence>
<dbReference type="EMBL" id="JAUHHV010000011">
    <property type="protein sequence ID" value="KAK1407607.1"/>
    <property type="molecule type" value="Genomic_DNA"/>
</dbReference>
<keyword evidence="10" id="KW-0325">Glycoprotein</keyword>
<evidence type="ECO:0000256" key="8">
    <source>
        <dbReference type="ARBA" id="ARBA00023136"/>
    </source>
</evidence>
<evidence type="ECO:0000256" key="12">
    <source>
        <dbReference type="ARBA" id="ARBA00023303"/>
    </source>
</evidence>
<dbReference type="InterPro" id="IPR019594">
    <property type="entry name" value="Glu/Gly-bd"/>
</dbReference>
<feature type="signal peptide" evidence="16">
    <location>
        <begin position="1"/>
        <end position="21"/>
    </location>
</feature>
<dbReference type="FunFam" id="3.40.50.2300:FF:000188">
    <property type="entry name" value="Glutamate receptor"/>
    <property type="match status" value="1"/>
</dbReference>